<dbReference type="AlphaFoldDB" id="A0A3P6T776"/>
<dbReference type="EMBL" id="UYRX01000358">
    <property type="protein sequence ID" value="VDK80867.1"/>
    <property type="molecule type" value="Genomic_DNA"/>
</dbReference>
<organism evidence="3 4">
    <name type="scientific">Litomosoides sigmodontis</name>
    <name type="common">Filarial nematode worm</name>
    <dbReference type="NCBI Taxonomy" id="42156"/>
    <lineage>
        <taxon>Eukaryota</taxon>
        <taxon>Metazoa</taxon>
        <taxon>Ecdysozoa</taxon>
        <taxon>Nematoda</taxon>
        <taxon>Chromadorea</taxon>
        <taxon>Rhabditida</taxon>
        <taxon>Spirurina</taxon>
        <taxon>Spiruromorpha</taxon>
        <taxon>Filarioidea</taxon>
        <taxon>Onchocercidae</taxon>
        <taxon>Litomosoides</taxon>
    </lineage>
</organism>
<feature type="transmembrane region" description="Helical" evidence="2">
    <location>
        <begin position="72"/>
        <end position="95"/>
    </location>
</feature>
<dbReference type="OrthoDB" id="5856923at2759"/>
<feature type="region of interest" description="Disordered" evidence="1">
    <location>
        <begin position="1"/>
        <end position="30"/>
    </location>
</feature>
<keyword evidence="2" id="KW-0472">Membrane</keyword>
<evidence type="ECO:0000313" key="4">
    <source>
        <dbReference type="Proteomes" id="UP000277928"/>
    </source>
</evidence>
<protein>
    <submittedName>
        <fullName evidence="3">Uncharacterized protein</fullName>
    </submittedName>
</protein>
<dbReference type="OMA" id="LDRECTP"/>
<keyword evidence="2" id="KW-0812">Transmembrane</keyword>
<evidence type="ECO:0000256" key="1">
    <source>
        <dbReference type="SAM" id="MobiDB-lite"/>
    </source>
</evidence>
<keyword evidence="4" id="KW-1185">Reference proteome</keyword>
<accession>A0A3P6T776</accession>
<sequence>MTLPVTLKMDPDMQTPVESSSTPTPCNSKSVKKAVPTLDIQTAGSDMIGQEPRLNFQEWVNLTLDRECTPVLYIYFAGIAILAVITTGTIVIVGLQCNWNFVAVQ</sequence>
<keyword evidence="2" id="KW-1133">Transmembrane helix</keyword>
<name>A0A3P6T776_LITSI</name>
<evidence type="ECO:0000256" key="2">
    <source>
        <dbReference type="SAM" id="Phobius"/>
    </source>
</evidence>
<evidence type="ECO:0000313" key="3">
    <source>
        <dbReference type="EMBL" id="VDK80867.1"/>
    </source>
</evidence>
<feature type="compositionally biased region" description="Polar residues" evidence="1">
    <location>
        <begin position="16"/>
        <end position="29"/>
    </location>
</feature>
<reference evidence="3 4" key="1">
    <citation type="submission" date="2018-08" db="EMBL/GenBank/DDBJ databases">
        <authorList>
            <person name="Laetsch R D."/>
            <person name="Stevens L."/>
            <person name="Kumar S."/>
            <person name="Blaxter L. M."/>
        </authorList>
    </citation>
    <scope>NUCLEOTIDE SEQUENCE [LARGE SCALE GENOMIC DNA]</scope>
</reference>
<dbReference type="Proteomes" id="UP000277928">
    <property type="component" value="Unassembled WGS sequence"/>
</dbReference>
<gene>
    <name evidence="3" type="ORF">NLS_LOCUS5070</name>
</gene>
<proteinExistence type="predicted"/>